<evidence type="ECO:0000313" key="14">
    <source>
        <dbReference type="Proteomes" id="UP001177023"/>
    </source>
</evidence>
<evidence type="ECO:0000256" key="5">
    <source>
        <dbReference type="ARBA" id="ARBA00022598"/>
    </source>
</evidence>
<dbReference type="InterPro" id="IPR018236">
    <property type="entry name" value="SAICAR_synthetase_CS"/>
</dbReference>
<evidence type="ECO:0000256" key="11">
    <source>
        <dbReference type="ARBA" id="ARBA00023268"/>
    </source>
</evidence>
<feature type="non-terminal residue" evidence="13">
    <location>
        <position position="1"/>
    </location>
</feature>
<comment type="similarity">
    <text evidence="3">In the C-terminal section; belongs to the AIR carboxylase family. Class II subfamily.</text>
</comment>
<evidence type="ECO:0000256" key="8">
    <source>
        <dbReference type="ARBA" id="ARBA00022793"/>
    </source>
</evidence>
<feature type="domain" description="PurE" evidence="12">
    <location>
        <begin position="270"/>
        <end position="417"/>
    </location>
</feature>
<proteinExistence type="inferred from homology"/>
<dbReference type="PROSITE" id="PS01057">
    <property type="entry name" value="SAICAR_SYNTHETASE_1"/>
    <property type="match status" value="1"/>
</dbReference>
<dbReference type="GO" id="GO:0016831">
    <property type="term" value="F:carboxy-lyase activity"/>
    <property type="evidence" value="ECO:0007669"/>
    <property type="project" value="UniProtKB-KW"/>
</dbReference>
<evidence type="ECO:0000256" key="7">
    <source>
        <dbReference type="ARBA" id="ARBA00022755"/>
    </source>
</evidence>
<comment type="similarity">
    <text evidence="4">In the N-terminal section; belongs to the SAICAR synthetase family.</text>
</comment>
<keyword evidence="11" id="KW-0511">Multifunctional enzyme</keyword>
<dbReference type="GO" id="GO:0006189">
    <property type="term" value="P:'de novo' IMP biosynthetic process"/>
    <property type="evidence" value="ECO:0007669"/>
    <property type="project" value="InterPro"/>
</dbReference>
<keyword evidence="7" id="KW-0658">Purine biosynthesis</keyword>
<dbReference type="GO" id="GO:0005829">
    <property type="term" value="C:cytosol"/>
    <property type="evidence" value="ECO:0007669"/>
    <property type="project" value="TreeGrafter"/>
</dbReference>
<dbReference type="Gene3D" id="3.40.50.1970">
    <property type="match status" value="1"/>
</dbReference>
<evidence type="ECO:0000313" key="13">
    <source>
        <dbReference type="EMBL" id="CAJ0581542.1"/>
    </source>
</evidence>
<dbReference type="FunFam" id="3.30.470.20:FF:000020">
    <property type="entry name" value="Probable multifunctional protein ADE2"/>
    <property type="match status" value="1"/>
</dbReference>
<evidence type="ECO:0000259" key="12">
    <source>
        <dbReference type="SMART" id="SM01001"/>
    </source>
</evidence>
<dbReference type="PANTHER" id="PTHR43599">
    <property type="entry name" value="MULTIFUNCTIONAL PROTEIN ADE2"/>
    <property type="match status" value="1"/>
</dbReference>
<dbReference type="InterPro" id="IPR050089">
    <property type="entry name" value="SAICAR_synthetase"/>
</dbReference>
<dbReference type="CDD" id="cd01416">
    <property type="entry name" value="SAICAR_synt_Ade5"/>
    <property type="match status" value="1"/>
</dbReference>
<dbReference type="InterPro" id="IPR028923">
    <property type="entry name" value="SAICAR_synt/ADE2_N"/>
</dbReference>
<dbReference type="HAMAP" id="MF_00137">
    <property type="entry name" value="SAICAR_synth"/>
    <property type="match status" value="1"/>
</dbReference>
<dbReference type="SUPFAM" id="SSF56104">
    <property type="entry name" value="SAICAR synthase-like"/>
    <property type="match status" value="1"/>
</dbReference>
<evidence type="ECO:0000256" key="1">
    <source>
        <dbReference type="ARBA" id="ARBA00004672"/>
    </source>
</evidence>
<dbReference type="FunFam" id="3.30.200.20:FF:000183">
    <property type="entry name" value="Probable multifunctional protein ADE2"/>
    <property type="match status" value="1"/>
</dbReference>
<protein>
    <recommendedName>
        <fullName evidence="12">PurE domain-containing protein</fullName>
    </recommendedName>
</protein>
<dbReference type="SUPFAM" id="SSF52255">
    <property type="entry name" value="N5-CAIR mutase (phosphoribosylaminoimidazole carboxylase, PurE)"/>
    <property type="match status" value="1"/>
</dbReference>
<comment type="pathway">
    <text evidence="1">Purine metabolism; IMP biosynthesis via de novo pathway; 5-amino-1-(5-phospho-D-ribosyl)imidazole-4-carboxamide from 5-amino-1-(5-phospho-D-ribosyl)imidazole-4-carboxylate: step 1/2.</text>
</comment>
<dbReference type="Pfam" id="PF00731">
    <property type="entry name" value="AIRC"/>
    <property type="match status" value="1"/>
</dbReference>
<name>A0AA36D5M6_9BILA</name>
<dbReference type="Pfam" id="PF01259">
    <property type="entry name" value="SAICAR_synt"/>
    <property type="match status" value="1"/>
</dbReference>
<keyword evidence="9" id="KW-0067">ATP-binding</keyword>
<comment type="caution">
    <text evidence="13">The sequence shown here is derived from an EMBL/GenBank/DDBJ whole genome shotgun (WGS) entry which is preliminary data.</text>
</comment>
<evidence type="ECO:0000256" key="10">
    <source>
        <dbReference type="ARBA" id="ARBA00023239"/>
    </source>
</evidence>
<organism evidence="13 14">
    <name type="scientific">Mesorhabditis spiculigera</name>
    <dbReference type="NCBI Taxonomy" id="96644"/>
    <lineage>
        <taxon>Eukaryota</taxon>
        <taxon>Metazoa</taxon>
        <taxon>Ecdysozoa</taxon>
        <taxon>Nematoda</taxon>
        <taxon>Chromadorea</taxon>
        <taxon>Rhabditida</taxon>
        <taxon>Rhabditina</taxon>
        <taxon>Rhabditomorpha</taxon>
        <taxon>Rhabditoidea</taxon>
        <taxon>Rhabditidae</taxon>
        <taxon>Mesorhabditinae</taxon>
        <taxon>Mesorhabditis</taxon>
    </lineage>
</organism>
<comment type="pathway">
    <text evidence="2">Purine metabolism; IMP biosynthesis via de novo pathway; 5-amino-1-(5-phospho-D-ribosyl)imidazole-4-carboxylate from 5-amino-1-(5-phospho-D-ribosyl)imidazole (carboxylase route): step 1/1.</text>
</comment>
<evidence type="ECO:0000256" key="2">
    <source>
        <dbReference type="ARBA" id="ARBA00004747"/>
    </source>
</evidence>
<dbReference type="EMBL" id="CATQJA010002663">
    <property type="protein sequence ID" value="CAJ0581542.1"/>
    <property type="molecule type" value="Genomic_DNA"/>
</dbReference>
<dbReference type="SMART" id="SM01001">
    <property type="entry name" value="AIRC"/>
    <property type="match status" value="1"/>
</dbReference>
<dbReference type="AlphaFoldDB" id="A0AA36D5M6"/>
<keyword evidence="14" id="KW-1185">Reference proteome</keyword>
<gene>
    <name evidence="13" type="ORF">MSPICULIGERA_LOCUS19699</name>
</gene>
<dbReference type="PANTHER" id="PTHR43599:SF3">
    <property type="entry name" value="SI:DKEY-6E2.2"/>
    <property type="match status" value="1"/>
</dbReference>
<keyword evidence="5" id="KW-0436">Ligase</keyword>
<evidence type="ECO:0000256" key="9">
    <source>
        <dbReference type="ARBA" id="ARBA00022840"/>
    </source>
</evidence>
<keyword evidence="10" id="KW-0456">Lyase</keyword>
<evidence type="ECO:0000256" key="6">
    <source>
        <dbReference type="ARBA" id="ARBA00022741"/>
    </source>
</evidence>
<dbReference type="Proteomes" id="UP001177023">
    <property type="component" value="Unassembled WGS sequence"/>
</dbReference>
<reference evidence="13" key="1">
    <citation type="submission" date="2023-06" db="EMBL/GenBank/DDBJ databases">
        <authorList>
            <person name="Delattre M."/>
        </authorList>
    </citation>
    <scope>NUCLEOTIDE SEQUENCE</scope>
    <source>
        <strain evidence="13">AF72</strain>
    </source>
</reference>
<evidence type="ECO:0000256" key="4">
    <source>
        <dbReference type="ARBA" id="ARBA00011020"/>
    </source>
</evidence>
<sequence>MPPIEELKSQAADGNLTRIAEGKTKEIYGIKGSDDLVLIRSKNQLTAFNAARKDELEGKGAIACRTTTNVFQYLQALGMETHFVAGISETDFVARRCEMIPIEWVVRRVATGSFLKRNPGVPQGFRFNNLKLETFFKDDENDDPQYSDEQILTSNFVVNGLKIGREEIAVLKRQTSTIFLVLEKAWALSDCQLIDMKVEFGVAADGKLVLADVIDNDAWRVWPGGDKRLQLDKQFYRDMTEVTSEALQALVKNYQKVAELSGDWVREKRCRALVIMGSAADRGFCEKIAENLKKLAVTPVLRVCSAHKATSEVLDLVGEYEGDGVPTVVIAVAGRSNGLGPVIAGNSTLPVINAPPGGPEWIGQDIWSSLHTPSGLGCTTALGADEAALAAAKILAPHDHMVYGTVLCTQLRNFCTIYKGDKQLLE</sequence>
<keyword evidence="8" id="KW-0210">Decarboxylase</keyword>
<dbReference type="InterPro" id="IPR000031">
    <property type="entry name" value="PurE_dom"/>
</dbReference>
<keyword evidence="6" id="KW-0547">Nucleotide-binding</keyword>
<evidence type="ECO:0000256" key="3">
    <source>
        <dbReference type="ARBA" id="ARBA00010478"/>
    </source>
</evidence>
<accession>A0AA36D5M6</accession>
<dbReference type="GO" id="GO:0004639">
    <property type="term" value="F:phosphoribosylaminoimidazolesuccinocarboxamide synthase activity"/>
    <property type="evidence" value="ECO:0007669"/>
    <property type="project" value="InterPro"/>
</dbReference>
<dbReference type="GO" id="GO:0005524">
    <property type="term" value="F:ATP binding"/>
    <property type="evidence" value="ECO:0007669"/>
    <property type="project" value="UniProtKB-KW"/>
</dbReference>
<dbReference type="Gene3D" id="3.30.470.20">
    <property type="entry name" value="ATP-grasp fold, B domain"/>
    <property type="match status" value="1"/>
</dbReference>
<dbReference type="Gene3D" id="3.30.200.20">
    <property type="entry name" value="Phosphorylase Kinase, domain 1"/>
    <property type="match status" value="1"/>
</dbReference>